<keyword evidence="3" id="KW-1185">Reference proteome</keyword>
<evidence type="ECO:0000313" key="2">
    <source>
        <dbReference type="EMBL" id="CAG8525434.1"/>
    </source>
</evidence>
<dbReference type="AlphaFoldDB" id="A0A9N9ACL9"/>
<accession>A0A9N9ACL9</accession>
<feature type="transmembrane region" description="Helical" evidence="1">
    <location>
        <begin position="191"/>
        <end position="210"/>
    </location>
</feature>
<feature type="transmembrane region" description="Helical" evidence="1">
    <location>
        <begin position="216"/>
        <end position="246"/>
    </location>
</feature>
<name>A0A9N9ACL9_9GLOM</name>
<comment type="caution">
    <text evidence="2">The sequence shown here is derived from an EMBL/GenBank/DDBJ whole genome shotgun (WGS) entry which is preliminary data.</text>
</comment>
<feature type="transmembrane region" description="Helical" evidence="1">
    <location>
        <begin position="126"/>
        <end position="153"/>
    </location>
</feature>
<organism evidence="2 3">
    <name type="scientific">Ambispora leptoticha</name>
    <dbReference type="NCBI Taxonomy" id="144679"/>
    <lineage>
        <taxon>Eukaryota</taxon>
        <taxon>Fungi</taxon>
        <taxon>Fungi incertae sedis</taxon>
        <taxon>Mucoromycota</taxon>
        <taxon>Glomeromycotina</taxon>
        <taxon>Glomeromycetes</taxon>
        <taxon>Archaeosporales</taxon>
        <taxon>Ambisporaceae</taxon>
        <taxon>Ambispora</taxon>
    </lineage>
</organism>
<gene>
    <name evidence="2" type="ORF">ALEPTO_LOCUS4679</name>
</gene>
<dbReference type="EMBL" id="CAJVPS010001127">
    <property type="protein sequence ID" value="CAG8525434.1"/>
    <property type="molecule type" value="Genomic_DNA"/>
</dbReference>
<feature type="transmembrane region" description="Helical" evidence="1">
    <location>
        <begin position="92"/>
        <end position="120"/>
    </location>
</feature>
<keyword evidence="1" id="KW-1133">Transmembrane helix</keyword>
<dbReference type="Proteomes" id="UP000789508">
    <property type="component" value="Unassembled WGS sequence"/>
</dbReference>
<feature type="transmembrane region" description="Helical" evidence="1">
    <location>
        <begin position="42"/>
        <end position="62"/>
    </location>
</feature>
<evidence type="ECO:0000313" key="3">
    <source>
        <dbReference type="Proteomes" id="UP000789508"/>
    </source>
</evidence>
<proteinExistence type="predicted"/>
<reference evidence="2" key="1">
    <citation type="submission" date="2021-06" db="EMBL/GenBank/DDBJ databases">
        <authorList>
            <person name="Kallberg Y."/>
            <person name="Tangrot J."/>
            <person name="Rosling A."/>
        </authorList>
    </citation>
    <scope>NUCLEOTIDE SEQUENCE</scope>
    <source>
        <strain evidence="2">FL130A</strain>
    </source>
</reference>
<keyword evidence="1" id="KW-0472">Membrane</keyword>
<sequence length="411" mass="46375">MALTLNIPSITNISYPIEVICKPSENVCYCDWRVQIEVFHDVTFTLSLAGMAIYLIGLIYTIPKSHEAPRHYNMNRQLNHGHSRGVWVPRPAIVDAFGFFVLLGPIVSLNTFAILCGFFLDHDKETLYKIFIVIHYVSWSFFCWILICGILYFGKQLTSILIKHIQDTKEAGRATPLKVNRLEYGLRKLKWVLYLLLGTLLFFATTSIAFACFREFILIAPIVSHTLAIFWVLLVPVVNVVIVTVLAHEISNKEEPVHILRQSTFASRYLHTMPPSHHLSHHSSHFKSENFLSTISKTDAPNSIYHKPNVSSSVGQISPIQLPAMYGEDSKISEANIDSRHQTESYSQTNSIKQERPTIIPLAPVHLLMSSMPQDLSSNQSSYLPIGFRAMGETVTFATLGADVQIVNEFA</sequence>
<dbReference type="OrthoDB" id="2131431at2759"/>
<feature type="non-terminal residue" evidence="2">
    <location>
        <position position="1"/>
    </location>
</feature>
<keyword evidence="1" id="KW-0812">Transmembrane</keyword>
<evidence type="ECO:0000256" key="1">
    <source>
        <dbReference type="SAM" id="Phobius"/>
    </source>
</evidence>
<protein>
    <submittedName>
        <fullName evidence="2">3601_t:CDS:1</fullName>
    </submittedName>
</protein>